<dbReference type="EMBL" id="OU503042">
    <property type="protein sequence ID" value="CAI9765120.1"/>
    <property type="molecule type" value="Genomic_DNA"/>
</dbReference>
<dbReference type="PANTHER" id="PTHR14659">
    <property type="entry name" value="ALPHA- AND GAMMA-ADAPTIN-BINDING PROTEIN P34"/>
    <property type="match status" value="1"/>
</dbReference>
<proteinExistence type="predicted"/>
<dbReference type="PANTHER" id="PTHR14659:SF1">
    <property type="entry name" value="ALPHA- AND GAMMA-ADAPTIN-BINDING PROTEIN P34"/>
    <property type="match status" value="1"/>
</dbReference>
<evidence type="ECO:0000256" key="1">
    <source>
        <dbReference type="SAM" id="MobiDB-lite"/>
    </source>
</evidence>
<keyword evidence="3" id="KW-1185">Reference proteome</keyword>
<dbReference type="InterPro" id="IPR019341">
    <property type="entry name" value="Alpha/Gamma-adaptin-bd_p34"/>
</dbReference>
<reference evidence="2" key="1">
    <citation type="submission" date="2023-05" db="EMBL/GenBank/DDBJ databases">
        <authorList>
            <person name="Huff M."/>
        </authorList>
    </citation>
    <scope>NUCLEOTIDE SEQUENCE</scope>
</reference>
<feature type="region of interest" description="Disordered" evidence="1">
    <location>
        <begin position="35"/>
        <end position="93"/>
    </location>
</feature>
<sequence>MGFSLLTWHGMSLKSGDKINEIYQEEPKCELEYEVSSAEPWDDTDGWMSADEPVSTTRTGEPSASYIGFTGTPEALEPDRNSKPDEGKTGDFEDLEMLMSKIGNMRSSLMLMPDFQRKEITVKLAMKMVVMFGDGNGGEEGFD</sequence>
<gene>
    <name evidence="2" type="ORF">FPE_LOCUS12550</name>
</gene>
<name>A0AAD1ZCG7_9LAMI</name>
<dbReference type="Proteomes" id="UP000834106">
    <property type="component" value="Chromosome 7"/>
</dbReference>
<evidence type="ECO:0000313" key="2">
    <source>
        <dbReference type="EMBL" id="CAI9765120.1"/>
    </source>
</evidence>
<evidence type="ECO:0000313" key="3">
    <source>
        <dbReference type="Proteomes" id="UP000834106"/>
    </source>
</evidence>
<organism evidence="2 3">
    <name type="scientific">Fraxinus pennsylvanica</name>
    <dbReference type="NCBI Taxonomy" id="56036"/>
    <lineage>
        <taxon>Eukaryota</taxon>
        <taxon>Viridiplantae</taxon>
        <taxon>Streptophyta</taxon>
        <taxon>Embryophyta</taxon>
        <taxon>Tracheophyta</taxon>
        <taxon>Spermatophyta</taxon>
        <taxon>Magnoliopsida</taxon>
        <taxon>eudicotyledons</taxon>
        <taxon>Gunneridae</taxon>
        <taxon>Pentapetalae</taxon>
        <taxon>asterids</taxon>
        <taxon>lamiids</taxon>
        <taxon>Lamiales</taxon>
        <taxon>Oleaceae</taxon>
        <taxon>Oleeae</taxon>
        <taxon>Fraxinus</taxon>
    </lineage>
</organism>
<accession>A0AAD1ZCG7</accession>
<dbReference type="AlphaFoldDB" id="A0AAD1ZCG7"/>
<feature type="compositionally biased region" description="Basic and acidic residues" evidence="1">
    <location>
        <begin position="77"/>
        <end position="91"/>
    </location>
</feature>
<protein>
    <submittedName>
        <fullName evidence="2">Uncharacterized protein</fullName>
    </submittedName>
</protein>